<evidence type="ECO:0000313" key="2">
    <source>
        <dbReference type="Proteomes" id="UP000275777"/>
    </source>
</evidence>
<evidence type="ECO:0000313" key="1">
    <source>
        <dbReference type="EMBL" id="VEB40938.1"/>
    </source>
</evidence>
<dbReference type="EMBL" id="LR134182">
    <property type="protein sequence ID" value="VEB40938.1"/>
    <property type="molecule type" value="Genomic_DNA"/>
</dbReference>
<protein>
    <submittedName>
        <fullName evidence="1">Uncharacterized protein</fullName>
    </submittedName>
</protein>
<accession>A0A447T7V5</accession>
<dbReference type="AlphaFoldDB" id="A0A447T7V5"/>
<dbReference type="Proteomes" id="UP000275777">
    <property type="component" value="Chromosome"/>
</dbReference>
<gene>
    <name evidence="1" type="ORF">NCTC9695_01343</name>
</gene>
<organism evidence="1 2">
    <name type="scientific">Chromobacterium violaceum</name>
    <dbReference type="NCBI Taxonomy" id="536"/>
    <lineage>
        <taxon>Bacteria</taxon>
        <taxon>Pseudomonadati</taxon>
        <taxon>Pseudomonadota</taxon>
        <taxon>Betaproteobacteria</taxon>
        <taxon>Neisseriales</taxon>
        <taxon>Chromobacteriaceae</taxon>
        <taxon>Chromobacterium</taxon>
    </lineage>
</organism>
<sequence length="61" mass="6906">MMPFGRRSKCFFTSSTIFSFGILLVPKVSTAIEVGSATPIAYDTWIWHWRARPAATMFFAT</sequence>
<name>A0A447T7V5_CHRVL</name>
<proteinExistence type="predicted"/>
<reference evidence="1 2" key="1">
    <citation type="submission" date="2018-12" db="EMBL/GenBank/DDBJ databases">
        <authorList>
            <consortium name="Pathogen Informatics"/>
        </authorList>
    </citation>
    <scope>NUCLEOTIDE SEQUENCE [LARGE SCALE GENOMIC DNA]</scope>
    <source>
        <strain evidence="1 2">NCTC9695</strain>
    </source>
</reference>